<sequence length="262" mass="30092">MSDWDSARYLQFVRQRTQPSIDLARRAHDWIEHPAAAIDLGCGPGNSTQVVQREFPDASVVGVDSSADMLAAARRRCPDMEFLDVDLTGDLTRFDDAFDLVFSNACLQWIPDHAHVLPKVFRMLRPGGVLAVQIPVRNEQVVQQVITETARLPRWRECIVRERAWDGLDIDDYHDILSRMTADFELWQTTYCHRMPGVDAIVEWFSSSGLRPYLDQVPDDVRDDFRADVRNRLAEVFPVRANGEVILRFPRLFMLAKRPLQA</sequence>
<organism evidence="4 5">
    <name type="scientific">Bifidobacterium cuniculi</name>
    <dbReference type="NCBI Taxonomy" id="1688"/>
    <lineage>
        <taxon>Bacteria</taxon>
        <taxon>Bacillati</taxon>
        <taxon>Actinomycetota</taxon>
        <taxon>Actinomycetes</taxon>
        <taxon>Bifidobacteriales</taxon>
        <taxon>Bifidobacteriaceae</taxon>
        <taxon>Bifidobacterium</taxon>
    </lineage>
</organism>
<dbReference type="CDD" id="cd02440">
    <property type="entry name" value="AdoMet_MTases"/>
    <property type="match status" value="1"/>
</dbReference>
<dbReference type="EC" id="2.1.1.144" evidence="4"/>
<dbReference type="OrthoDB" id="9795085at2"/>
<dbReference type="SUPFAM" id="SSF53335">
    <property type="entry name" value="S-adenosyl-L-methionine-dependent methyltransferases"/>
    <property type="match status" value="1"/>
</dbReference>
<gene>
    <name evidence="4" type="ORF">BCUN_1250</name>
</gene>
<dbReference type="EMBL" id="JGYV01000007">
    <property type="protein sequence ID" value="KFI63768.1"/>
    <property type="molecule type" value="Genomic_DNA"/>
</dbReference>
<evidence type="ECO:0000256" key="1">
    <source>
        <dbReference type="ARBA" id="ARBA00022603"/>
    </source>
</evidence>
<name>A0A087AYB8_9BIFI</name>
<dbReference type="InterPro" id="IPR029063">
    <property type="entry name" value="SAM-dependent_MTases_sf"/>
</dbReference>
<dbReference type="Gene3D" id="3.40.50.150">
    <property type="entry name" value="Vaccinia Virus protein VP39"/>
    <property type="match status" value="1"/>
</dbReference>
<dbReference type="Pfam" id="PF13649">
    <property type="entry name" value="Methyltransf_25"/>
    <property type="match status" value="1"/>
</dbReference>
<reference evidence="4 5" key="1">
    <citation type="submission" date="2014-03" db="EMBL/GenBank/DDBJ databases">
        <title>Genomics of Bifidobacteria.</title>
        <authorList>
            <person name="Ventura M."/>
            <person name="Milani C."/>
            <person name="Lugli G.A."/>
        </authorList>
    </citation>
    <scope>NUCLEOTIDE SEQUENCE [LARGE SCALE GENOMIC DNA]</scope>
    <source>
        <strain evidence="4 5">LMG 10738</strain>
    </source>
</reference>
<dbReference type="PANTHER" id="PTHR43861">
    <property type="entry name" value="TRANS-ACONITATE 2-METHYLTRANSFERASE-RELATED"/>
    <property type="match status" value="1"/>
</dbReference>
<dbReference type="eggNOG" id="COG4106">
    <property type="taxonomic scope" value="Bacteria"/>
</dbReference>
<dbReference type="Proteomes" id="UP000029067">
    <property type="component" value="Unassembled WGS sequence"/>
</dbReference>
<evidence type="ECO:0000256" key="2">
    <source>
        <dbReference type="ARBA" id="ARBA00022679"/>
    </source>
</evidence>
<dbReference type="InterPro" id="IPR023149">
    <property type="entry name" value="Trans_acon_MeTrfase_C"/>
</dbReference>
<accession>A0A087AYB8</accession>
<evidence type="ECO:0000259" key="3">
    <source>
        <dbReference type="Pfam" id="PF13649"/>
    </source>
</evidence>
<feature type="domain" description="Methyltransferase" evidence="3">
    <location>
        <begin position="38"/>
        <end position="128"/>
    </location>
</feature>
<dbReference type="RefSeq" id="WP_033515008.1">
    <property type="nucleotide sequence ID" value="NZ_JGYV01000007.1"/>
</dbReference>
<dbReference type="PANTHER" id="PTHR43861:SF1">
    <property type="entry name" value="TRANS-ACONITATE 2-METHYLTRANSFERASE"/>
    <property type="match status" value="1"/>
</dbReference>
<keyword evidence="1 4" id="KW-0489">Methyltransferase</keyword>
<dbReference type="GO" id="GO:0030798">
    <property type="term" value="F:trans-aconitate 2-methyltransferase activity"/>
    <property type="evidence" value="ECO:0007669"/>
    <property type="project" value="UniProtKB-EC"/>
</dbReference>
<protein>
    <submittedName>
        <fullName evidence="4">Trans-aconitate methyltransferase</fullName>
        <ecNumber evidence="4">2.1.1.144</ecNumber>
    </submittedName>
</protein>
<evidence type="ECO:0000313" key="4">
    <source>
        <dbReference type="EMBL" id="KFI63768.1"/>
    </source>
</evidence>
<dbReference type="GO" id="GO:0032259">
    <property type="term" value="P:methylation"/>
    <property type="evidence" value="ECO:0007669"/>
    <property type="project" value="UniProtKB-KW"/>
</dbReference>
<evidence type="ECO:0000313" key="5">
    <source>
        <dbReference type="Proteomes" id="UP000029067"/>
    </source>
</evidence>
<dbReference type="InterPro" id="IPR041698">
    <property type="entry name" value="Methyltransf_25"/>
</dbReference>
<dbReference type="Gene3D" id="1.10.150.290">
    <property type="entry name" value="S-adenosyl-L-methionine-dependent methyltransferases"/>
    <property type="match status" value="1"/>
</dbReference>
<keyword evidence="5" id="KW-1185">Reference proteome</keyword>
<keyword evidence="2 4" id="KW-0808">Transferase</keyword>
<proteinExistence type="predicted"/>
<dbReference type="AlphaFoldDB" id="A0A087AYB8"/>
<comment type="caution">
    <text evidence="4">The sequence shown here is derived from an EMBL/GenBank/DDBJ whole genome shotgun (WGS) entry which is preliminary data.</text>
</comment>